<accession>M4Z3S7</accession>
<reference evidence="1 2" key="1">
    <citation type="journal article" date="2013" name="Appl. Environ. Microbiol.">
        <title>Genome analysis suggests that the soil oligotrophic bacterium Agromonas oligotrophica (Bradyrhizobium oligotrophicum) is a nitrogen-fixing symbiont of Aeschynomene indica.</title>
        <authorList>
            <person name="Okubo T."/>
            <person name="Fukushima S."/>
            <person name="Itakura M."/>
            <person name="Oshima K."/>
            <person name="Longtonglang A."/>
            <person name="Teaumroong N."/>
            <person name="Mitsui H."/>
            <person name="Hattori M."/>
            <person name="Hattori R."/>
            <person name="Hattori T."/>
            <person name="Minamisawa K."/>
        </authorList>
    </citation>
    <scope>NUCLEOTIDE SEQUENCE [LARGE SCALE GENOMIC DNA]</scope>
    <source>
        <strain evidence="1 2">S58</strain>
    </source>
</reference>
<sequence length="205" mass="22294">MRADEARGRRGDLLKLLFERLSRLGKAVAIATSPHRFNDACGDENWLAAFVDGWLWENGVYFDSSAKSLASAPRQLHEAIGLLQEVLKSGVRAKLSEYLGSESASPDTLILSSDERGRLIALSCSTDNGGPVYRVDSESGLPSLVGVAPRLDWRFAECGSPGGAKQADASPGQIVLFVPLSEWIETLDADEVPFDYPELNHIYLS</sequence>
<gene>
    <name evidence="1" type="ORF">S58_17420</name>
</gene>
<proteinExistence type="predicted"/>
<dbReference type="KEGG" id="aol:S58_17420"/>
<dbReference type="PATRIC" id="fig|1245469.3.peg.1775"/>
<evidence type="ECO:0000313" key="2">
    <source>
        <dbReference type="Proteomes" id="UP000011841"/>
    </source>
</evidence>
<protein>
    <submittedName>
        <fullName evidence="1">Gag protein</fullName>
    </submittedName>
</protein>
<dbReference type="AlphaFoldDB" id="M4Z3S7"/>
<dbReference type="EMBL" id="AP012603">
    <property type="protein sequence ID" value="BAM87749.1"/>
    <property type="molecule type" value="Genomic_DNA"/>
</dbReference>
<name>M4Z3S7_9BRAD</name>
<dbReference type="Proteomes" id="UP000011841">
    <property type="component" value="Chromosome"/>
</dbReference>
<keyword evidence="2" id="KW-1185">Reference proteome</keyword>
<organism evidence="1 2">
    <name type="scientific">Bradyrhizobium oligotrophicum S58</name>
    <dbReference type="NCBI Taxonomy" id="1245469"/>
    <lineage>
        <taxon>Bacteria</taxon>
        <taxon>Pseudomonadati</taxon>
        <taxon>Pseudomonadota</taxon>
        <taxon>Alphaproteobacteria</taxon>
        <taxon>Hyphomicrobiales</taxon>
        <taxon>Nitrobacteraceae</taxon>
        <taxon>Bradyrhizobium</taxon>
    </lineage>
</organism>
<dbReference type="HOGENOM" id="CLU_1335398_0_0_5"/>
<evidence type="ECO:0000313" key="1">
    <source>
        <dbReference type="EMBL" id="BAM87749.1"/>
    </source>
</evidence>